<comment type="caution">
    <text evidence="15">The sequence shown here is derived from an EMBL/GenBank/DDBJ whole genome shotgun (WGS) entry which is preliminary data.</text>
</comment>
<organism evidence="15 16">
    <name type="scientific">Alistipes onderdonkii</name>
    <dbReference type="NCBI Taxonomy" id="328813"/>
    <lineage>
        <taxon>Bacteria</taxon>
        <taxon>Pseudomonadati</taxon>
        <taxon>Bacteroidota</taxon>
        <taxon>Bacteroidia</taxon>
        <taxon>Bacteroidales</taxon>
        <taxon>Rikenellaceae</taxon>
        <taxon>Alistipes</taxon>
    </lineage>
</organism>
<gene>
    <name evidence="15" type="primary">cls</name>
    <name evidence="15" type="ORF">NE651_12880</name>
</gene>
<evidence type="ECO:0000313" key="15">
    <source>
        <dbReference type="EMBL" id="MCQ5083776.1"/>
    </source>
</evidence>
<dbReference type="AlphaFoldDB" id="A0AAJ1FGX8"/>
<dbReference type="Pfam" id="PF13091">
    <property type="entry name" value="PLDc_2"/>
    <property type="match status" value="2"/>
</dbReference>
<feature type="domain" description="PLD phosphodiesterase" evidence="14">
    <location>
        <begin position="368"/>
        <end position="395"/>
    </location>
</feature>
<evidence type="ECO:0000256" key="3">
    <source>
        <dbReference type="ARBA" id="ARBA00022516"/>
    </source>
</evidence>
<proteinExistence type="predicted"/>
<protein>
    <recommendedName>
        <fullName evidence="12">Cardiolipin synthase</fullName>
        <ecNumber evidence="12">2.7.8.-</ecNumber>
    </recommendedName>
</protein>
<dbReference type="CDD" id="cd09112">
    <property type="entry name" value="PLDc_CLS_2"/>
    <property type="match status" value="1"/>
</dbReference>
<dbReference type="Proteomes" id="UP001205035">
    <property type="component" value="Unassembled WGS sequence"/>
</dbReference>
<keyword evidence="3" id="KW-0444">Lipid biosynthesis</keyword>
<sequence>MARSMRLARDMYIVLLLHLAWALMAVPVVTRQQRVPASAATWLALILLLPVAGTLLYILAGYRRNGPAADCPACRGDRLEQIIAHGCGTRPTRYNRVGLLHNGNNAFTALIASLQRATRSIHMEYYIIRDDRIGHTIAEILIRKARAGLEVRVIYDAVGSWRLSRKTLRRMHDAGVETAAFEPVRFPWFTTRVTHRNHRKIVVTDGKVAYLGGINIAKYYLDGDYMGKWRDEHLRVEGDAVADLQRLFIADWARVRGEYLDSRRYIAPHGIRRRLPIQLAWAEEGPSRLTIADAFASAIVRAHRTVRISSPYFLPPAMLLDALRLAARGGVRVQVMIPSCSDSPFTDLISDSYIGDLLDAGVELYRYDNGFLHAKLLIVDEDTASVGTANMDYRSLLDNLEVTAFIRDRSVVRALSATYDDDLASCRRIARETWRPAAWRRTLGDALRLVSPLM</sequence>
<dbReference type="PANTHER" id="PTHR21248:SF22">
    <property type="entry name" value="PHOSPHOLIPASE D"/>
    <property type="match status" value="1"/>
</dbReference>
<dbReference type="NCBIfam" id="TIGR04265">
    <property type="entry name" value="bac_cardiolipin"/>
    <property type="match status" value="1"/>
</dbReference>
<evidence type="ECO:0000256" key="11">
    <source>
        <dbReference type="ARBA" id="ARBA00023264"/>
    </source>
</evidence>
<evidence type="ECO:0000256" key="13">
    <source>
        <dbReference type="SAM" id="Phobius"/>
    </source>
</evidence>
<dbReference type="Gene3D" id="3.30.870.10">
    <property type="entry name" value="Endonuclease Chain A"/>
    <property type="match status" value="2"/>
</dbReference>
<dbReference type="SMART" id="SM00155">
    <property type="entry name" value="PLDc"/>
    <property type="match status" value="2"/>
</dbReference>
<dbReference type="InterPro" id="IPR025202">
    <property type="entry name" value="PLD-like_dom"/>
</dbReference>
<reference evidence="15" key="1">
    <citation type="submission" date="2022-06" db="EMBL/GenBank/DDBJ databases">
        <title>Isolation of gut microbiota from human fecal samples.</title>
        <authorList>
            <person name="Pamer E.G."/>
            <person name="Barat B."/>
            <person name="Waligurski E."/>
            <person name="Medina S."/>
            <person name="Paddock L."/>
            <person name="Mostad J."/>
        </authorList>
    </citation>
    <scope>NUCLEOTIDE SEQUENCE</scope>
    <source>
        <strain evidence="15">DFI.6.22</strain>
    </source>
</reference>
<name>A0AAJ1FGX8_9BACT</name>
<keyword evidence="9 13" id="KW-0472">Membrane</keyword>
<evidence type="ECO:0000256" key="10">
    <source>
        <dbReference type="ARBA" id="ARBA00023209"/>
    </source>
</evidence>
<feature type="domain" description="PLD phosphodiesterase" evidence="14">
    <location>
        <begin position="193"/>
        <end position="220"/>
    </location>
</feature>
<keyword evidence="6" id="KW-0677">Repeat</keyword>
<evidence type="ECO:0000256" key="2">
    <source>
        <dbReference type="ARBA" id="ARBA00022475"/>
    </source>
</evidence>
<accession>A0AAJ1FGX8</accession>
<evidence type="ECO:0000256" key="7">
    <source>
        <dbReference type="ARBA" id="ARBA00022989"/>
    </source>
</evidence>
<evidence type="ECO:0000313" key="16">
    <source>
        <dbReference type="Proteomes" id="UP001205035"/>
    </source>
</evidence>
<dbReference type="EC" id="2.7.8.-" evidence="12"/>
<dbReference type="GO" id="GO:0032049">
    <property type="term" value="P:cardiolipin biosynthetic process"/>
    <property type="evidence" value="ECO:0007669"/>
    <property type="project" value="UniProtKB-UniRule"/>
</dbReference>
<keyword evidence="2" id="KW-1003">Cell membrane</keyword>
<feature type="transmembrane region" description="Helical" evidence="13">
    <location>
        <begin position="41"/>
        <end position="60"/>
    </location>
</feature>
<evidence type="ECO:0000256" key="8">
    <source>
        <dbReference type="ARBA" id="ARBA00023098"/>
    </source>
</evidence>
<keyword evidence="11" id="KW-1208">Phospholipid metabolism</keyword>
<dbReference type="SUPFAM" id="SSF56024">
    <property type="entry name" value="Phospholipase D/nuclease"/>
    <property type="match status" value="2"/>
</dbReference>
<evidence type="ECO:0000259" key="14">
    <source>
        <dbReference type="PROSITE" id="PS50035"/>
    </source>
</evidence>
<keyword evidence="10" id="KW-0594">Phospholipid biosynthesis</keyword>
<evidence type="ECO:0000256" key="12">
    <source>
        <dbReference type="NCBIfam" id="TIGR04265"/>
    </source>
</evidence>
<comment type="subcellular location">
    <subcellularLocation>
        <location evidence="1">Cell membrane</location>
        <topology evidence="1">Multi-pass membrane protein</topology>
    </subcellularLocation>
</comment>
<dbReference type="InterPro" id="IPR027379">
    <property type="entry name" value="CLS_N"/>
</dbReference>
<keyword evidence="5 13" id="KW-0812">Transmembrane</keyword>
<keyword evidence="8" id="KW-0443">Lipid metabolism</keyword>
<dbReference type="InterPro" id="IPR022924">
    <property type="entry name" value="Cardiolipin_synthase"/>
</dbReference>
<dbReference type="InterPro" id="IPR001736">
    <property type="entry name" value="PLipase_D/transphosphatidylase"/>
</dbReference>
<evidence type="ECO:0000256" key="9">
    <source>
        <dbReference type="ARBA" id="ARBA00023136"/>
    </source>
</evidence>
<dbReference type="PANTHER" id="PTHR21248">
    <property type="entry name" value="CARDIOLIPIN SYNTHASE"/>
    <property type="match status" value="1"/>
</dbReference>
<evidence type="ECO:0000256" key="4">
    <source>
        <dbReference type="ARBA" id="ARBA00022679"/>
    </source>
</evidence>
<dbReference type="EMBL" id="JANGBQ010000022">
    <property type="protein sequence ID" value="MCQ5083776.1"/>
    <property type="molecule type" value="Genomic_DNA"/>
</dbReference>
<keyword evidence="4" id="KW-0808">Transferase</keyword>
<dbReference type="PROSITE" id="PS50035">
    <property type="entry name" value="PLD"/>
    <property type="match status" value="2"/>
</dbReference>
<dbReference type="RefSeq" id="WP_229111516.1">
    <property type="nucleotide sequence ID" value="NZ_DAWDUM010000013.1"/>
</dbReference>
<dbReference type="Pfam" id="PF13396">
    <property type="entry name" value="PLDc_N"/>
    <property type="match status" value="1"/>
</dbReference>
<dbReference type="GO" id="GO:0005886">
    <property type="term" value="C:plasma membrane"/>
    <property type="evidence" value="ECO:0007669"/>
    <property type="project" value="UniProtKB-SubCell"/>
</dbReference>
<evidence type="ECO:0000256" key="5">
    <source>
        <dbReference type="ARBA" id="ARBA00022692"/>
    </source>
</evidence>
<dbReference type="GO" id="GO:0008808">
    <property type="term" value="F:cardiolipin synthase activity"/>
    <property type="evidence" value="ECO:0007669"/>
    <property type="project" value="UniProtKB-UniRule"/>
</dbReference>
<keyword evidence="7 13" id="KW-1133">Transmembrane helix</keyword>
<evidence type="ECO:0000256" key="6">
    <source>
        <dbReference type="ARBA" id="ARBA00022737"/>
    </source>
</evidence>
<evidence type="ECO:0000256" key="1">
    <source>
        <dbReference type="ARBA" id="ARBA00004651"/>
    </source>
</evidence>
<dbReference type="CDD" id="cd09110">
    <property type="entry name" value="PLDc_CLS_1"/>
    <property type="match status" value="1"/>
</dbReference>